<comment type="pathway">
    <text evidence="3">tRNA modification; 5-methoxycarbonylmethyl-2-thiouridine-tRNA biosynthesis.</text>
</comment>
<sequence>MATEAASPQPCNRCKEQPATQELRTEQVCKTCFATFVATKAVKRLEVQQRETRGTRPPTTQSQTQPSHPHPQRYLLALSGGPSSAALLHIVCSNARRQQQQRHERKGKQKPKPRFEIVVVHVDVSLSPFPQSQEVDSNPLLDGFRAAFPDAVFHSIPLAKILESRSIDWSSLPPLPPDNNDSLTPSHRLASLLNRLPSPSSRSDVQRLFVRHLLLNAAVEHACDVLLLGYSTTALAELTLAETAKGRGFALPWMVNDGVFPVPRSLTHPSTITITIPIPDTKTQTQERTETIEIPVYSPLRELFRKELRAYLSNENPELAAVAERHTEATASASGSGGGSGAVVSHRDLSIDDVMARYFAEVETAYPSVVANVVRTTGKLARGSVAGGQSRAGSGGEDEDEEGDEGDEEKETRCGLCNVPLDAAGDERWRGEIGDDEMPATTATTAASGTTGTRPRAKLCYGCERSVRG</sequence>
<feature type="compositionally biased region" description="Low complexity" evidence="4">
    <location>
        <begin position="55"/>
        <end position="67"/>
    </location>
</feature>
<proteinExistence type="inferred from homology"/>
<accession>A0AAI8YII4</accession>
<dbReference type="GO" id="GO:0005829">
    <property type="term" value="C:cytosol"/>
    <property type="evidence" value="ECO:0007669"/>
    <property type="project" value="TreeGrafter"/>
</dbReference>
<dbReference type="GO" id="GO:0002143">
    <property type="term" value="P:tRNA wobble position uridine thiolation"/>
    <property type="evidence" value="ECO:0007669"/>
    <property type="project" value="TreeGrafter"/>
</dbReference>
<feature type="region of interest" description="Disordered" evidence="4">
    <location>
        <begin position="383"/>
        <end position="412"/>
    </location>
</feature>
<feature type="compositionally biased region" description="Low complexity" evidence="4">
    <location>
        <begin position="439"/>
        <end position="454"/>
    </location>
</feature>
<evidence type="ECO:0000256" key="2">
    <source>
        <dbReference type="ARBA" id="ARBA00022694"/>
    </source>
</evidence>
<reference evidence="5" key="1">
    <citation type="submission" date="2023-10" db="EMBL/GenBank/DDBJ databases">
        <authorList>
            <person name="Hackl T."/>
        </authorList>
    </citation>
    <scope>NUCLEOTIDE SEQUENCE</scope>
</reference>
<feature type="region of interest" description="Disordered" evidence="4">
    <location>
        <begin position="324"/>
        <end position="343"/>
    </location>
</feature>
<dbReference type="GO" id="GO:0032447">
    <property type="term" value="P:protein urmylation"/>
    <property type="evidence" value="ECO:0007669"/>
    <property type="project" value="UniProtKB-UniRule"/>
</dbReference>
<dbReference type="SUPFAM" id="SSF52402">
    <property type="entry name" value="Adenine nucleotide alpha hydrolases-like"/>
    <property type="match status" value="1"/>
</dbReference>
<protein>
    <recommendedName>
        <fullName evidence="3">Cytoplasmic tRNA 2-thiolation protein 2</fullName>
    </recommendedName>
</protein>
<dbReference type="GO" id="GO:0000049">
    <property type="term" value="F:tRNA binding"/>
    <property type="evidence" value="ECO:0007669"/>
    <property type="project" value="InterPro"/>
</dbReference>
<dbReference type="HAMAP" id="MF_03054">
    <property type="entry name" value="CTU2"/>
    <property type="match status" value="1"/>
</dbReference>
<dbReference type="Pfam" id="PF10288">
    <property type="entry name" value="CTU2"/>
    <property type="match status" value="1"/>
</dbReference>
<keyword evidence="6" id="KW-1185">Reference proteome</keyword>
<dbReference type="AlphaFoldDB" id="A0AAI8YII4"/>
<keyword evidence="2 3" id="KW-0819">tRNA processing</keyword>
<comment type="subcellular location">
    <subcellularLocation>
        <location evidence="3">Cytoplasm</location>
    </subcellularLocation>
</comment>
<evidence type="ECO:0000313" key="6">
    <source>
        <dbReference type="Proteomes" id="UP001295740"/>
    </source>
</evidence>
<feature type="compositionally biased region" description="Acidic residues" evidence="4">
    <location>
        <begin position="396"/>
        <end position="409"/>
    </location>
</feature>
<dbReference type="GO" id="GO:0016779">
    <property type="term" value="F:nucleotidyltransferase activity"/>
    <property type="evidence" value="ECO:0007669"/>
    <property type="project" value="UniProtKB-UniRule"/>
</dbReference>
<dbReference type="InterPro" id="IPR019407">
    <property type="entry name" value="CTU2"/>
</dbReference>
<comment type="function">
    <text evidence="3">Plays a central role in 2-thiolation of mcm(5)S(2)U at tRNA wobble positions of tRNA(Lys), tRNA(Glu) and tRNA(Gln). May act by forming a heterodimer with NCS6 that ligates sulfur from thiocarboxylated URM1 onto the uridine of tRNAs at wobble position. Prior mcm(5) tRNA modification by the elongator complex is required for 2-thiolation. May also be involved in protein urmylation.</text>
</comment>
<dbReference type="Proteomes" id="UP001295740">
    <property type="component" value="Unassembled WGS sequence"/>
</dbReference>
<feature type="region of interest" description="Disordered" evidence="4">
    <location>
        <begin position="47"/>
        <end position="72"/>
    </location>
</feature>
<dbReference type="EMBL" id="CAUWAG010000008">
    <property type="protein sequence ID" value="CAJ2506029.1"/>
    <property type="molecule type" value="Genomic_DNA"/>
</dbReference>
<evidence type="ECO:0000256" key="4">
    <source>
        <dbReference type="SAM" id="MobiDB-lite"/>
    </source>
</evidence>
<feature type="region of interest" description="Disordered" evidence="4">
    <location>
        <begin position="431"/>
        <end position="454"/>
    </location>
</feature>
<dbReference type="PANTHER" id="PTHR20882">
    <property type="entry name" value="CYTOPLASMIC TRNA 2-THIOLATION PROTEIN 2"/>
    <property type="match status" value="1"/>
</dbReference>
<organism evidence="5 6">
    <name type="scientific">Anthostomella pinea</name>
    <dbReference type="NCBI Taxonomy" id="933095"/>
    <lineage>
        <taxon>Eukaryota</taxon>
        <taxon>Fungi</taxon>
        <taxon>Dikarya</taxon>
        <taxon>Ascomycota</taxon>
        <taxon>Pezizomycotina</taxon>
        <taxon>Sordariomycetes</taxon>
        <taxon>Xylariomycetidae</taxon>
        <taxon>Xylariales</taxon>
        <taxon>Xylariaceae</taxon>
        <taxon>Anthostomella</taxon>
    </lineage>
</organism>
<comment type="caution">
    <text evidence="5">The sequence shown here is derived from an EMBL/GenBank/DDBJ whole genome shotgun (WGS) entry which is preliminary data.</text>
</comment>
<keyword evidence="1 3" id="KW-0963">Cytoplasm</keyword>
<gene>
    <name evidence="3" type="primary">NCS2</name>
    <name evidence="3" type="synonym">CTU2</name>
    <name evidence="5" type="ORF">KHLLAP_LOCUS6497</name>
</gene>
<comment type="similarity">
    <text evidence="3">Belongs to the CTU2/NCS2 family.</text>
</comment>
<evidence type="ECO:0000256" key="1">
    <source>
        <dbReference type="ARBA" id="ARBA00022490"/>
    </source>
</evidence>
<dbReference type="Gene3D" id="3.40.50.620">
    <property type="entry name" value="HUPs"/>
    <property type="match status" value="1"/>
</dbReference>
<dbReference type="InterPro" id="IPR014729">
    <property type="entry name" value="Rossmann-like_a/b/a_fold"/>
</dbReference>
<name>A0AAI8YII4_9PEZI</name>
<dbReference type="GO" id="GO:0016783">
    <property type="term" value="F:sulfurtransferase activity"/>
    <property type="evidence" value="ECO:0007669"/>
    <property type="project" value="TreeGrafter"/>
</dbReference>
<dbReference type="PANTHER" id="PTHR20882:SF14">
    <property type="entry name" value="CYTOPLASMIC TRNA 2-THIOLATION PROTEIN 2"/>
    <property type="match status" value="1"/>
</dbReference>
<evidence type="ECO:0000313" key="5">
    <source>
        <dbReference type="EMBL" id="CAJ2506029.1"/>
    </source>
</evidence>
<evidence type="ECO:0000256" key="3">
    <source>
        <dbReference type="HAMAP-Rule" id="MF_03054"/>
    </source>
</evidence>